<evidence type="ECO:0000256" key="3">
    <source>
        <dbReference type="ARBA" id="ARBA00023125"/>
    </source>
</evidence>
<dbReference type="EMBL" id="AP019860">
    <property type="protein sequence ID" value="BBM86642.1"/>
    <property type="molecule type" value="Genomic_DNA"/>
</dbReference>
<dbReference type="InterPro" id="IPR044946">
    <property type="entry name" value="Restrct_endonuc_typeI_TRD_sf"/>
</dbReference>
<dbReference type="AlphaFoldDB" id="A0A5S9F5I6"/>
<dbReference type="PANTHER" id="PTHR30408:SF12">
    <property type="entry name" value="TYPE I RESTRICTION ENZYME MJAVIII SPECIFICITY SUBUNIT"/>
    <property type="match status" value="1"/>
</dbReference>
<dbReference type="GO" id="GO:0003677">
    <property type="term" value="F:DNA binding"/>
    <property type="evidence" value="ECO:0007669"/>
    <property type="project" value="UniProtKB-KW"/>
</dbReference>
<dbReference type="OrthoDB" id="9795776at2"/>
<name>A0A5S9F5I6_UABAM</name>
<evidence type="ECO:0000313" key="5">
    <source>
        <dbReference type="EMBL" id="BBM86642.1"/>
    </source>
</evidence>
<dbReference type="Gene3D" id="1.10.287.1120">
    <property type="entry name" value="Bipartite methylase S protein"/>
    <property type="match status" value="1"/>
</dbReference>
<dbReference type="Gene3D" id="3.90.220.20">
    <property type="entry name" value="DNA methylase specificity domains"/>
    <property type="match status" value="2"/>
</dbReference>
<dbReference type="InterPro" id="IPR052021">
    <property type="entry name" value="Type-I_RS_S_subunit"/>
</dbReference>
<dbReference type="Proteomes" id="UP000326354">
    <property type="component" value="Chromosome"/>
</dbReference>
<gene>
    <name evidence="5" type="ORF">UABAM_05028</name>
</gene>
<proteinExistence type="inferred from homology"/>
<dbReference type="Pfam" id="PF01420">
    <property type="entry name" value="Methylase_S"/>
    <property type="match status" value="2"/>
</dbReference>
<dbReference type="InterPro" id="IPR000055">
    <property type="entry name" value="Restrct_endonuc_typeI_TRD"/>
</dbReference>
<accession>A0A5S9F5I6</accession>
<evidence type="ECO:0000313" key="6">
    <source>
        <dbReference type="Proteomes" id="UP000326354"/>
    </source>
</evidence>
<evidence type="ECO:0000256" key="1">
    <source>
        <dbReference type="ARBA" id="ARBA00010923"/>
    </source>
</evidence>
<protein>
    <submittedName>
        <fullName evidence="5">Restriction modification system DNA specificity domain-containing protein</fullName>
    </submittedName>
</protein>
<comment type="similarity">
    <text evidence="1">Belongs to the type-I restriction system S methylase family.</text>
</comment>
<dbReference type="SUPFAM" id="SSF116734">
    <property type="entry name" value="DNA methylase specificity domain"/>
    <property type="match status" value="2"/>
</dbReference>
<dbReference type="GO" id="GO:0009307">
    <property type="term" value="P:DNA restriction-modification system"/>
    <property type="evidence" value="ECO:0007669"/>
    <property type="project" value="UniProtKB-KW"/>
</dbReference>
<evidence type="ECO:0000256" key="2">
    <source>
        <dbReference type="ARBA" id="ARBA00022747"/>
    </source>
</evidence>
<keyword evidence="2" id="KW-0680">Restriction system</keyword>
<organism evidence="5 6">
    <name type="scientific">Uabimicrobium amorphum</name>
    <dbReference type="NCBI Taxonomy" id="2596890"/>
    <lineage>
        <taxon>Bacteria</taxon>
        <taxon>Pseudomonadati</taxon>
        <taxon>Planctomycetota</taxon>
        <taxon>Candidatus Uabimicrobiia</taxon>
        <taxon>Candidatus Uabimicrobiales</taxon>
        <taxon>Candidatus Uabimicrobiaceae</taxon>
        <taxon>Candidatus Uabimicrobium</taxon>
    </lineage>
</organism>
<feature type="domain" description="Type I restriction modification DNA specificity" evidence="4">
    <location>
        <begin position="51"/>
        <end position="205"/>
    </location>
</feature>
<reference evidence="5 6" key="1">
    <citation type="submission" date="2019-08" db="EMBL/GenBank/DDBJ databases">
        <title>Complete genome sequence of Candidatus Uab amorphum.</title>
        <authorList>
            <person name="Shiratori T."/>
            <person name="Suzuki S."/>
            <person name="Kakizawa Y."/>
            <person name="Ishida K."/>
        </authorList>
    </citation>
    <scope>NUCLEOTIDE SEQUENCE [LARGE SCALE GENOMIC DNA]</scope>
    <source>
        <strain evidence="5 6">SRT547</strain>
    </source>
</reference>
<sequence>MSYQPYPEYKDSVMPKTTKIPNHWSLEKIKFNSYVKGRVGWQNLRKDEYTELGPYLVTGAHFDKKDGVNWEACYHVSEERYQLDKDIWIKKNDLLMTKDGTIGKIAHIKELPGKACLNSHLLIIRDLQQKYIARYAYYLLISPVFKVFVALRQSGTTFHGITQEAVEEFKLILPPLLEQKAIATFLDRETAKIDKIIAKQQKLIELLQEKRQAVISHAVTKGLDPNVKMKDSGVEWLGEIPEHWDSIKLKLLTVLLKDGTHSSFKRVDEGYRLLGVRNIRNDLFIFRDDDSKISEVDFKTITKSFLVMSGDIQLGIIGGIGKVALVQKLKEKFATQRNVATIRVNKRVINKFLFYFFKSFMFQNYLLKNAGYSAQPAVYLGTLGSCNISTPSLTEQKNIITYLNQKTAKIDVLINKTQTAIALLKEKRIALITAAVTGKIDVRNEVTPKEIEEAQND</sequence>
<feature type="domain" description="Type I restriction modification DNA specificity" evidence="4">
    <location>
        <begin position="293"/>
        <end position="412"/>
    </location>
</feature>
<evidence type="ECO:0000259" key="4">
    <source>
        <dbReference type="Pfam" id="PF01420"/>
    </source>
</evidence>
<dbReference type="RefSeq" id="WP_151970688.1">
    <property type="nucleotide sequence ID" value="NZ_AP019860.1"/>
</dbReference>
<keyword evidence="3" id="KW-0238">DNA-binding</keyword>
<keyword evidence="6" id="KW-1185">Reference proteome</keyword>
<dbReference type="REBASE" id="355469">
    <property type="entry name" value="S.Pba547ORF5027P"/>
</dbReference>
<dbReference type="PANTHER" id="PTHR30408">
    <property type="entry name" value="TYPE-1 RESTRICTION ENZYME ECOKI SPECIFICITY PROTEIN"/>
    <property type="match status" value="1"/>
</dbReference>
<dbReference type="KEGG" id="uam:UABAM_05028"/>